<evidence type="ECO:0000313" key="10">
    <source>
        <dbReference type="EMBL" id="KPM49437.1"/>
    </source>
</evidence>
<evidence type="ECO:0000256" key="3">
    <source>
        <dbReference type="ARBA" id="ARBA00010942"/>
    </source>
</evidence>
<feature type="transmembrane region" description="Helical" evidence="9">
    <location>
        <begin position="484"/>
        <end position="505"/>
    </location>
</feature>
<dbReference type="Gene3D" id="1.20.1640.10">
    <property type="entry name" value="Multidrug efflux transporter AcrB transmembrane domain"/>
    <property type="match status" value="2"/>
</dbReference>
<evidence type="ECO:0008006" key="12">
    <source>
        <dbReference type="Google" id="ProtNLM"/>
    </source>
</evidence>
<dbReference type="PATRIC" id="fig|1605367.3.peg.1773"/>
<dbReference type="GO" id="GO:0042910">
    <property type="term" value="F:xenobiotic transmembrane transporter activity"/>
    <property type="evidence" value="ECO:0007669"/>
    <property type="project" value="TreeGrafter"/>
</dbReference>
<organism evidence="10 11">
    <name type="scientific">Jiulongibacter sediminis</name>
    <dbReference type="NCBI Taxonomy" id="1605367"/>
    <lineage>
        <taxon>Bacteria</taxon>
        <taxon>Pseudomonadati</taxon>
        <taxon>Bacteroidota</taxon>
        <taxon>Cytophagia</taxon>
        <taxon>Cytophagales</taxon>
        <taxon>Leadbetterellaceae</taxon>
        <taxon>Jiulongibacter</taxon>
    </lineage>
</organism>
<feature type="transmembrane region" description="Helical" evidence="9">
    <location>
        <begin position="928"/>
        <end position="953"/>
    </location>
</feature>
<evidence type="ECO:0000256" key="5">
    <source>
        <dbReference type="ARBA" id="ARBA00022475"/>
    </source>
</evidence>
<keyword evidence="6 9" id="KW-0812">Transmembrane</keyword>
<dbReference type="SUPFAM" id="SSF82714">
    <property type="entry name" value="Multidrug efflux transporter AcrB TolC docking domain, DN and DC subdomains"/>
    <property type="match status" value="2"/>
</dbReference>
<comment type="similarity">
    <text evidence="2">Belongs to the outer membrane factor (OMF) (TC 1.B.17) family.</text>
</comment>
<feature type="transmembrane region" description="Helical" evidence="9">
    <location>
        <begin position="540"/>
        <end position="557"/>
    </location>
</feature>
<dbReference type="PRINTS" id="PR00702">
    <property type="entry name" value="ACRIFLAVINRP"/>
</dbReference>
<comment type="subcellular location">
    <subcellularLocation>
        <location evidence="1">Cell membrane</location>
        <topology evidence="1">Multi-pass membrane protein</topology>
    </subcellularLocation>
</comment>
<keyword evidence="11" id="KW-1185">Reference proteome</keyword>
<protein>
    <recommendedName>
        <fullName evidence="12">Acriflavine resistance protein B</fullName>
    </recommendedName>
</protein>
<feature type="transmembrane region" description="Helical" evidence="9">
    <location>
        <begin position="1007"/>
        <end position="1033"/>
    </location>
</feature>
<feature type="transmembrane region" description="Helical" evidence="9">
    <location>
        <begin position="367"/>
        <end position="389"/>
    </location>
</feature>
<sequence length="1427" mass="156790">MFEKIIELSIKNKVVLGFVLILVLIWGAFSLRQLPIDAIPDVTNNQVVILTQSPALATEEVEQYITAPLELQMANLQGVTEIRSTSRQGLSVITLVFEEDIDMYLARQMVAEQIKIAEGDIPQNFGSPELAPITTGLGEIYQYTLVPQKGSEDKYSLTDLRTIQDWVVKRQLAGVEGVIEISSFGGYVKQYEIKVNPEKLKANDISLSELYASLQSNNANIGGSYIEKNSQAYFIRGQGVVSSLDDIGQIAVGQKGGLPIRVKDVADLGFGHAIRYGAMTRNGESEAVGGIVLMLKGADSEKTIEAVKERISRISESLPEDVQISAFIDRTKLIDKSISTVEKNLLEGGLIVIFVLVMLMGSIRAGLLVASVIPITMLITFGIMNQAGISANLMSLGAMDFGLLVDCSVIVVEAVLFKLHHDKQYKVPKIEAGKMDSMVKHSATSVLSSAVFGGFIILLVYLPILSLEGIEGKMFRPMALTVSIAIMVAILLSLTYIPMASALLLRKEGNKHFKISDKIVNSIYRVYEPIFLGAIRMKKTTVTVALLLLAAAIFTFTRMGGEFIPTLDEGDLAVDFQTAPGSSLTTTVDATLKAQKALLNKFPEVRQIVGRVGASEVPTDPMPPEMADLMINLKDAEEWTSAGSREELVEKMAAVLEEEVPGTSVEFTQPIQMRFNEMISGAKSEIVVKIFGEDLNILSDLGERVNQALRKINGVASVKVERVAGLPQIKVDYDRDALARYGLSIEELNTTLNTAFSGQTAGVVFEKEKRFDMVMRFDESFRKDIENVRQLPVKTASGAFVPFAALGNITYQTGPAQISREGTKRRINVGIGVLNRDVESLVEEIQETLKNEVNLPTGYYFEYGGAFENLQMAKDRLMIAVPIALALIFVMLYFTFHSLKKSLIIFTAIPFSAIGGVFALYLRGMPFSISAGVGFIALFGVAVLNGIVLLGYLSDLEKDETMSLTERVKAAVKVRFRPVMMTASVASLGFLPMAISTSAGAEVQKPLATVVIGGLISATLLTLVVLPVLYMLFNREEKNSHFSKTLATIGFIVLLPALGNAQMTLSQLLEKADQNNPGYQLKDAEIAIRKQDVLASKSVPTTDFSLQYGNLQNPGANDYVLGVEQGIRNPAKNKSLKTYYESLIGVAEADKKLSKAALHRQVRHFYFSMVNTNREMNILQEQLTVYGQLQDFAQKRANAGAASKMDALMAGNEMEALKTQLNHKEVLFQSDLNALKKLLNVDEIELDFDGTVPIAAALENPNLLLIQANENAAKSAIEVEQSKMKPDFSLGFFNQSMVSKLNQFYVGGGIQIPIFKSAEKARVESARLTQALIGEQYKVAEYELSKDLMRLQAEAEGVKASENRYNTILEQSESVISMAQKRYLAGEISFLEYHQPLLQQLNFKLNKQSLGHQFNLIQNEILWLQGQ</sequence>
<evidence type="ECO:0000256" key="9">
    <source>
        <dbReference type="SAM" id="Phobius"/>
    </source>
</evidence>
<dbReference type="SUPFAM" id="SSF82866">
    <property type="entry name" value="Multidrug efflux transporter AcrB transmembrane domain"/>
    <property type="match status" value="2"/>
</dbReference>
<evidence type="ECO:0000256" key="6">
    <source>
        <dbReference type="ARBA" id="ARBA00022692"/>
    </source>
</evidence>
<feature type="transmembrane region" description="Helical" evidence="9">
    <location>
        <begin position="344"/>
        <end position="360"/>
    </location>
</feature>
<dbReference type="Pfam" id="PF00873">
    <property type="entry name" value="ACR_tran"/>
    <property type="match status" value="1"/>
</dbReference>
<dbReference type="SUPFAM" id="SSF56954">
    <property type="entry name" value="Outer membrane efflux proteins (OEP)"/>
    <property type="match status" value="1"/>
</dbReference>
<dbReference type="Gene3D" id="1.20.1600.10">
    <property type="entry name" value="Outer membrane efflux proteins (OEP)"/>
    <property type="match status" value="1"/>
</dbReference>
<comment type="similarity">
    <text evidence="3">Belongs to the resistance-nodulation-cell division (RND) (TC 2.A.6) family.</text>
</comment>
<evidence type="ECO:0000256" key="1">
    <source>
        <dbReference type="ARBA" id="ARBA00004651"/>
    </source>
</evidence>
<dbReference type="Gene3D" id="3.30.70.1430">
    <property type="entry name" value="Multidrug efflux transporter AcrB pore domain"/>
    <property type="match status" value="2"/>
</dbReference>
<keyword evidence="7 9" id="KW-1133">Transmembrane helix</keyword>
<dbReference type="OrthoDB" id="636130at2"/>
<gene>
    <name evidence="10" type="ORF">AFM12_02150</name>
</gene>
<dbReference type="PANTHER" id="PTHR32063:SF24">
    <property type="entry name" value="CATION EFFLUX SYSTEM (ACRB_ACRD_ACRF FAMILY)"/>
    <property type="match status" value="1"/>
</dbReference>
<dbReference type="Proteomes" id="UP000050454">
    <property type="component" value="Unassembled WGS sequence"/>
</dbReference>
<feature type="transmembrane region" description="Helical" evidence="9">
    <location>
        <begin position="401"/>
        <end position="421"/>
    </location>
</feature>
<dbReference type="GO" id="GO:0008324">
    <property type="term" value="F:monoatomic cation transmembrane transporter activity"/>
    <property type="evidence" value="ECO:0007669"/>
    <property type="project" value="InterPro"/>
</dbReference>
<evidence type="ECO:0000256" key="4">
    <source>
        <dbReference type="ARBA" id="ARBA00022448"/>
    </source>
</evidence>
<dbReference type="RefSeq" id="WP_055143633.1">
    <property type="nucleotide sequence ID" value="NZ_JXSZ01000005.1"/>
</dbReference>
<dbReference type="InterPro" id="IPR027463">
    <property type="entry name" value="AcrB_DN_DC_subdom"/>
</dbReference>
<dbReference type="Pfam" id="PF02321">
    <property type="entry name" value="OEP"/>
    <property type="match status" value="1"/>
</dbReference>
<evidence type="ECO:0000256" key="2">
    <source>
        <dbReference type="ARBA" id="ARBA00007613"/>
    </source>
</evidence>
<evidence type="ECO:0000256" key="8">
    <source>
        <dbReference type="ARBA" id="ARBA00023136"/>
    </source>
</evidence>
<accession>A0A0P7CA27</accession>
<evidence type="ECO:0000256" key="7">
    <source>
        <dbReference type="ARBA" id="ARBA00022989"/>
    </source>
</evidence>
<dbReference type="GO" id="GO:0015562">
    <property type="term" value="F:efflux transmembrane transporter activity"/>
    <property type="evidence" value="ECO:0007669"/>
    <property type="project" value="InterPro"/>
</dbReference>
<feature type="transmembrane region" description="Helical" evidence="9">
    <location>
        <begin position="903"/>
        <end position="922"/>
    </location>
</feature>
<feature type="transmembrane region" description="Helical" evidence="9">
    <location>
        <begin position="442"/>
        <end position="464"/>
    </location>
</feature>
<dbReference type="STRING" id="1605367.AFM12_02150"/>
<dbReference type="InterPro" id="IPR003423">
    <property type="entry name" value="OMP_efflux"/>
</dbReference>
<dbReference type="GO" id="GO:0005886">
    <property type="term" value="C:plasma membrane"/>
    <property type="evidence" value="ECO:0007669"/>
    <property type="project" value="UniProtKB-SubCell"/>
</dbReference>
<keyword evidence="8 9" id="KW-0472">Membrane</keyword>
<dbReference type="PANTHER" id="PTHR32063">
    <property type="match status" value="1"/>
</dbReference>
<dbReference type="EMBL" id="LGTQ01000005">
    <property type="protein sequence ID" value="KPM49437.1"/>
    <property type="molecule type" value="Genomic_DNA"/>
</dbReference>
<evidence type="ECO:0000313" key="11">
    <source>
        <dbReference type="Proteomes" id="UP000050454"/>
    </source>
</evidence>
<reference evidence="10 11" key="1">
    <citation type="submission" date="2015-07" db="EMBL/GenBank/DDBJ databases">
        <title>The draft genome sequence of Leadbetterella sp. JN14-9.</title>
        <authorList>
            <person name="Liu Y."/>
            <person name="Du J."/>
            <person name="Shao Z."/>
        </authorList>
    </citation>
    <scope>NUCLEOTIDE SEQUENCE [LARGE SCALE GENOMIC DNA]</scope>
    <source>
        <strain evidence="10 11">JN14-9</strain>
    </source>
</reference>
<name>A0A0P7CA27_9BACT</name>
<dbReference type="InterPro" id="IPR001036">
    <property type="entry name" value="Acrflvin-R"/>
</dbReference>
<proteinExistence type="inferred from homology"/>
<dbReference type="SUPFAM" id="SSF82693">
    <property type="entry name" value="Multidrug efflux transporter AcrB pore domain, PN1, PN2, PC1 and PC2 subdomains"/>
    <property type="match status" value="3"/>
</dbReference>
<keyword evidence="5" id="KW-1003">Cell membrane</keyword>
<comment type="caution">
    <text evidence="10">The sequence shown here is derived from an EMBL/GenBank/DDBJ whole genome shotgun (WGS) entry which is preliminary data.</text>
</comment>
<feature type="transmembrane region" description="Helical" evidence="9">
    <location>
        <begin position="974"/>
        <end position="995"/>
    </location>
</feature>
<dbReference type="Gene3D" id="3.30.70.1440">
    <property type="entry name" value="Multidrug efflux transporter AcrB pore domain"/>
    <property type="match status" value="1"/>
</dbReference>
<dbReference type="Gene3D" id="3.30.70.1320">
    <property type="entry name" value="Multidrug efflux transporter AcrB pore domain like"/>
    <property type="match status" value="1"/>
</dbReference>
<feature type="transmembrane region" description="Helical" evidence="9">
    <location>
        <begin position="877"/>
        <end position="896"/>
    </location>
</feature>
<dbReference type="NCBIfam" id="TIGR00914">
    <property type="entry name" value="2A0601"/>
    <property type="match status" value="1"/>
</dbReference>
<feature type="transmembrane region" description="Helical" evidence="9">
    <location>
        <begin position="1045"/>
        <end position="1065"/>
    </location>
</feature>
<dbReference type="Gene3D" id="3.30.2090.10">
    <property type="entry name" value="Multidrug efflux transporter AcrB TolC docking domain, DN and DC subdomains"/>
    <property type="match status" value="2"/>
</dbReference>
<keyword evidence="4" id="KW-0813">Transport</keyword>
<dbReference type="InterPro" id="IPR004763">
    <property type="entry name" value="CusA-like"/>
</dbReference>